<dbReference type="GO" id="GO:0003677">
    <property type="term" value="F:DNA binding"/>
    <property type="evidence" value="ECO:0007669"/>
    <property type="project" value="UniProtKB-KW"/>
</dbReference>
<dbReference type="GO" id="GO:0045122">
    <property type="term" value="P:aflatoxin biosynthetic process"/>
    <property type="evidence" value="ECO:0007669"/>
    <property type="project" value="InterPro"/>
</dbReference>
<feature type="domain" description="Zn(2)-C6 fungal-type" evidence="7">
    <location>
        <begin position="26"/>
        <end position="56"/>
    </location>
</feature>
<dbReference type="Pfam" id="PF08493">
    <property type="entry name" value="AflR"/>
    <property type="match status" value="1"/>
</dbReference>
<dbReference type="Pfam" id="PF00172">
    <property type="entry name" value="Zn_clus"/>
    <property type="match status" value="1"/>
</dbReference>
<dbReference type="EMBL" id="JH793138">
    <property type="protein sequence ID" value="ELQ42615.1"/>
    <property type="molecule type" value="Genomic_DNA"/>
</dbReference>
<dbReference type="GO" id="GO:0000981">
    <property type="term" value="F:DNA-binding transcription factor activity, RNA polymerase II-specific"/>
    <property type="evidence" value="ECO:0007669"/>
    <property type="project" value="InterPro"/>
</dbReference>
<keyword evidence="1" id="KW-0479">Metal-binding</keyword>
<keyword evidence="3" id="KW-0238">DNA-binding</keyword>
<dbReference type="SMART" id="SM00066">
    <property type="entry name" value="GAL4"/>
    <property type="match status" value="1"/>
</dbReference>
<protein>
    <submittedName>
        <fullName evidence="8">Zinc finger transcription factor</fullName>
    </submittedName>
</protein>
<dbReference type="Proteomes" id="UP000011086">
    <property type="component" value="Unassembled WGS sequence"/>
</dbReference>
<accession>A0AA97P5Z3</accession>
<dbReference type="InterPro" id="IPR013700">
    <property type="entry name" value="AflR"/>
</dbReference>
<keyword evidence="2" id="KW-0805">Transcription regulation</keyword>
<feature type="compositionally biased region" description="Basic and acidic residues" evidence="6">
    <location>
        <begin position="65"/>
        <end position="80"/>
    </location>
</feature>
<evidence type="ECO:0000256" key="5">
    <source>
        <dbReference type="ARBA" id="ARBA00023242"/>
    </source>
</evidence>
<dbReference type="InterPro" id="IPR036864">
    <property type="entry name" value="Zn2-C6_fun-type_DNA-bd_sf"/>
</dbReference>
<feature type="compositionally biased region" description="Polar residues" evidence="6">
    <location>
        <begin position="1"/>
        <end position="11"/>
    </location>
</feature>
<feature type="region of interest" description="Disordered" evidence="6">
    <location>
        <begin position="1"/>
        <end position="20"/>
    </location>
</feature>
<dbReference type="SUPFAM" id="SSF57701">
    <property type="entry name" value="Zn2/Cys6 DNA-binding domain"/>
    <property type="match status" value="1"/>
</dbReference>
<dbReference type="PROSITE" id="PS00463">
    <property type="entry name" value="ZN2_CY6_FUNGAL_1"/>
    <property type="match status" value="1"/>
</dbReference>
<evidence type="ECO:0000256" key="3">
    <source>
        <dbReference type="ARBA" id="ARBA00023125"/>
    </source>
</evidence>
<organism evidence="8">
    <name type="scientific">Pyricularia oryzae (strain Y34)</name>
    <name type="common">Rice blast fungus</name>
    <name type="synonym">Magnaporthe oryzae</name>
    <dbReference type="NCBI Taxonomy" id="1143189"/>
    <lineage>
        <taxon>Eukaryota</taxon>
        <taxon>Fungi</taxon>
        <taxon>Dikarya</taxon>
        <taxon>Ascomycota</taxon>
        <taxon>Pezizomycotina</taxon>
        <taxon>Sordariomycetes</taxon>
        <taxon>Sordariomycetidae</taxon>
        <taxon>Magnaporthales</taxon>
        <taxon>Pyriculariaceae</taxon>
        <taxon>Pyricularia</taxon>
    </lineage>
</organism>
<dbReference type="InterPro" id="IPR001138">
    <property type="entry name" value="Zn2Cys6_DnaBD"/>
</dbReference>
<proteinExistence type="predicted"/>
<feature type="region of interest" description="Disordered" evidence="6">
    <location>
        <begin position="165"/>
        <end position="225"/>
    </location>
</feature>
<feature type="compositionally biased region" description="Low complexity" evidence="6">
    <location>
        <begin position="85"/>
        <end position="96"/>
    </location>
</feature>
<evidence type="ECO:0000256" key="4">
    <source>
        <dbReference type="ARBA" id="ARBA00023163"/>
    </source>
</evidence>
<feature type="compositionally biased region" description="Polar residues" evidence="6">
    <location>
        <begin position="174"/>
        <end position="183"/>
    </location>
</feature>
<sequence>MMSITPSTPGLTSPPHFPKQRQVRRSCNACSAQKIRCGKQHPTCKRCSVKSLRCEYSMSMRTGERPRLVVRNGEDRDRQEAGNLTPTSSGVPSPGSEALQAMATGSPASPGTQAIKEKTSFRVLAGADELSYIRQSNGQLGDTATFPEFGLSGDDVDYHNHHSLFPHHDYPVQQDYTSSNGLVNNGHGDGGTCQSPSQRARRTTSSNSSLRTESTGSSCVDDRDDGGSWTMGSSNKVHDCTIEALVLVANSHVSVSNCMTASNDFRSRTNAQWFCTGQDSPKEMGAVIRKNEQLLGRLGHVMDCNCSTRQEVLVLVYLAMSKAVEWYKAVLGSGGENEPTTSSSRTVGWITKTSVSIGSYSLDSDAERLVSAHLVLTQIKNHVNPLLKRLHSKVHLYPASVATSDHEHGSAWSASNLANDNADASGNLAIPSGVGRKVLEYHHNALVEELNRISERIETIKRTD</sequence>
<evidence type="ECO:0000313" key="8">
    <source>
        <dbReference type="EMBL" id="ELQ42615.1"/>
    </source>
</evidence>
<dbReference type="GO" id="GO:0005634">
    <property type="term" value="C:nucleus"/>
    <property type="evidence" value="ECO:0007669"/>
    <property type="project" value="InterPro"/>
</dbReference>
<dbReference type="AlphaFoldDB" id="A0AA97P5Z3"/>
<feature type="compositionally biased region" description="Low complexity" evidence="6">
    <location>
        <begin position="203"/>
        <end position="218"/>
    </location>
</feature>
<dbReference type="PRINTS" id="PR00755">
    <property type="entry name" value="AFLATOXINBRP"/>
</dbReference>
<evidence type="ECO:0000256" key="1">
    <source>
        <dbReference type="ARBA" id="ARBA00022723"/>
    </source>
</evidence>
<dbReference type="SMR" id="A0AA97P5Z3"/>
<reference evidence="8" key="1">
    <citation type="journal article" date="2012" name="PLoS Genet.">
        <title>Comparative analysis of the genomes of two field isolates of the rice blast fungus Magnaporthe oryzae.</title>
        <authorList>
            <person name="Xue M."/>
            <person name="Yang J."/>
            <person name="Li Z."/>
            <person name="Hu S."/>
            <person name="Yao N."/>
            <person name="Dean R.A."/>
            <person name="Zhao W."/>
            <person name="Shen M."/>
            <person name="Zhang H."/>
            <person name="Li C."/>
            <person name="Liu L."/>
            <person name="Cao L."/>
            <person name="Xu X."/>
            <person name="Xing Y."/>
            <person name="Hsiang T."/>
            <person name="Zhang Z."/>
            <person name="Xu J.R."/>
            <person name="Peng Y.L."/>
        </authorList>
    </citation>
    <scope>NUCLEOTIDE SEQUENCE</scope>
    <source>
        <strain evidence="8">Y34</strain>
    </source>
</reference>
<evidence type="ECO:0000256" key="6">
    <source>
        <dbReference type="SAM" id="MobiDB-lite"/>
    </source>
</evidence>
<evidence type="ECO:0000259" key="7">
    <source>
        <dbReference type="PROSITE" id="PS50048"/>
    </source>
</evidence>
<keyword evidence="4" id="KW-0804">Transcription</keyword>
<feature type="region of interest" description="Disordered" evidence="6">
    <location>
        <begin position="65"/>
        <end position="114"/>
    </location>
</feature>
<keyword evidence="5" id="KW-0539">Nucleus</keyword>
<dbReference type="PROSITE" id="PS50048">
    <property type="entry name" value="ZN2_CY6_FUNGAL_2"/>
    <property type="match status" value="1"/>
</dbReference>
<dbReference type="Gene3D" id="4.10.240.10">
    <property type="entry name" value="Zn(2)-C6 fungal-type DNA-binding domain"/>
    <property type="match status" value="1"/>
</dbReference>
<gene>
    <name evidence="8" type="ORF">OOU_Y34scaffold00203g104</name>
</gene>
<name>A0AA97P5Z3_PYRO3</name>
<dbReference type="GO" id="GO:0008270">
    <property type="term" value="F:zinc ion binding"/>
    <property type="evidence" value="ECO:0007669"/>
    <property type="project" value="InterPro"/>
</dbReference>
<dbReference type="CDD" id="cd00067">
    <property type="entry name" value="GAL4"/>
    <property type="match status" value="1"/>
</dbReference>
<evidence type="ECO:0000256" key="2">
    <source>
        <dbReference type="ARBA" id="ARBA00023015"/>
    </source>
</evidence>